<dbReference type="AlphaFoldDB" id="A0A174PIK7"/>
<organism evidence="2 3">
    <name type="scientific">Blautia obeum</name>
    <dbReference type="NCBI Taxonomy" id="40520"/>
    <lineage>
        <taxon>Bacteria</taxon>
        <taxon>Bacillati</taxon>
        <taxon>Bacillota</taxon>
        <taxon>Clostridia</taxon>
        <taxon>Lachnospirales</taxon>
        <taxon>Lachnospiraceae</taxon>
        <taxon>Blautia</taxon>
    </lineage>
</organism>
<name>A0A174PIK7_9FIRM</name>
<keyword evidence="1" id="KW-0812">Transmembrane</keyword>
<feature type="transmembrane region" description="Helical" evidence="1">
    <location>
        <begin position="47"/>
        <end position="66"/>
    </location>
</feature>
<dbReference type="EMBL" id="CZBP01000001">
    <property type="protein sequence ID" value="CUP59401.1"/>
    <property type="molecule type" value="Genomic_DNA"/>
</dbReference>
<evidence type="ECO:0000256" key="1">
    <source>
        <dbReference type="SAM" id="Phobius"/>
    </source>
</evidence>
<dbReference type="Proteomes" id="UP000095762">
    <property type="component" value="Unassembled WGS sequence"/>
</dbReference>
<keyword evidence="1" id="KW-0472">Membrane</keyword>
<evidence type="ECO:0000313" key="3">
    <source>
        <dbReference type="Proteomes" id="UP000095762"/>
    </source>
</evidence>
<feature type="transmembrane region" description="Helical" evidence="1">
    <location>
        <begin position="100"/>
        <end position="122"/>
    </location>
</feature>
<evidence type="ECO:0000313" key="2">
    <source>
        <dbReference type="EMBL" id="CUP59401.1"/>
    </source>
</evidence>
<accession>A0A174PIK7</accession>
<proteinExistence type="predicted"/>
<gene>
    <name evidence="2" type="ORF">ERS852569_00099</name>
</gene>
<protein>
    <recommendedName>
        <fullName evidence="4">Zinc ribbon domain-containing protein</fullName>
    </recommendedName>
</protein>
<sequence>MLRCEHCGAYIPEKGVFCPRCGEKVAPPEGKRKTAVRKWFGRMLGKFFALLLYLILSAVHMVVIFVCIYGGVILATLSGITFIAGILTIILMYMQPEFGYNWECVIPCFVFSFVFMFLPLIGEGLSVGLECMRDGLLDFILD</sequence>
<evidence type="ECO:0008006" key="4">
    <source>
        <dbReference type="Google" id="ProtNLM"/>
    </source>
</evidence>
<keyword evidence="1" id="KW-1133">Transmembrane helix</keyword>
<dbReference type="RefSeq" id="WP_055059137.1">
    <property type="nucleotide sequence ID" value="NZ_CZBP01000001.1"/>
</dbReference>
<feature type="transmembrane region" description="Helical" evidence="1">
    <location>
        <begin position="72"/>
        <end position="93"/>
    </location>
</feature>
<reference evidence="2 3" key="1">
    <citation type="submission" date="2015-09" db="EMBL/GenBank/DDBJ databases">
        <authorList>
            <consortium name="Pathogen Informatics"/>
        </authorList>
    </citation>
    <scope>NUCLEOTIDE SEQUENCE [LARGE SCALE GENOMIC DNA]</scope>
    <source>
        <strain evidence="2 3">2789STDY5834957</strain>
    </source>
</reference>